<organism evidence="4 5">
    <name type="scientific">Drosophila gunungcola</name>
    <name type="common">fruit fly</name>
    <dbReference type="NCBI Taxonomy" id="103775"/>
    <lineage>
        <taxon>Eukaryota</taxon>
        <taxon>Metazoa</taxon>
        <taxon>Ecdysozoa</taxon>
        <taxon>Arthropoda</taxon>
        <taxon>Hexapoda</taxon>
        <taxon>Insecta</taxon>
        <taxon>Pterygota</taxon>
        <taxon>Neoptera</taxon>
        <taxon>Endopterygota</taxon>
        <taxon>Diptera</taxon>
        <taxon>Brachycera</taxon>
        <taxon>Muscomorpha</taxon>
        <taxon>Ephydroidea</taxon>
        <taxon>Drosophilidae</taxon>
        <taxon>Drosophila</taxon>
        <taxon>Sophophora</taxon>
    </lineage>
</organism>
<evidence type="ECO:0000313" key="5">
    <source>
        <dbReference type="Proteomes" id="UP001059596"/>
    </source>
</evidence>
<feature type="compositionally biased region" description="Pro residues" evidence="2">
    <location>
        <begin position="481"/>
        <end position="496"/>
    </location>
</feature>
<accession>A0A9Q0BR28</accession>
<evidence type="ECO:0000256" key="2">
    <source>
        <dbReference type="SAM" id="MobiDB-lite"/>
    </source>
</evidence>
<evidence type="ECO:0000259" key="3">
    <source>
        <dbReference type="Pfam" id="PF18293"/>
    </source>
</evidence>
<feature type="compositionally biased region" description="Gly residues" evidence="2">
    <location>
        <begin position="811"/>
        <end position="823"/>
    </location>
</feature>
<feature type="domain" description="Caprin-1 dimerization" evidence="3">
    <location>
        <begin position="223"/>
        <end position="341"/>
    </location>
</feature>
<sequence>MFLHLHFFPETSELNETEQRLNIIPHFELKTSLSQPGRSQRRTMPSAANSANATTTATAAAATAPNNNSSASKEKRSSISSLGGSGAGAAGAAINGQNNNSGSIGGNLNAAEGSQTDLANSNNNNASNGNAAKSKATAPELYNPLKQMLVTIEHKIRNLEKRKTKLESYRAIQSGGKELSGDQASAVAKYDAVLANLEFAREMSKHIQQQSKEAEKEQKKQARKDNLAKAIAETIKIREVLIMQNVINCFNDEQVRNDFLAGENGATKLDSSDLDVLEKFCIESQTRRPETADDVSFITTAQKSAELFSSTINARPKSFGEMTFEKLRALFQKIQDCGYLDKYYLVPLAENAVANSTDSGTGSGDGEGGDLLNDGSGELDTELPSEPSARNSLEEGLDKLHLGVQTELEQHQQHQQQQERPGHHLLEQQHQRAPSLDHQQQTLVVQQQQQQQPPPPPQQQVYQAPPPARGTTTPVHVLYAPAPPPQQQPQQPPPHPHQLLSSPVNLQALQTGAAAPPPQQQQQQQPHPTHFAPNVRAVEQNYFKQPPPHPQAPGLQAQPTPQQQQFMQQLRPLAEVLGTGSFHFLQDSELDNPEALAPPPPTNQGLVFEQQPPQPNHVEEPPQAIQTLTFTNQSFPSQQPKPQQQAPAQQQLFSPGEATPPAPPTKWSSEMNAMSSAASNGSSNTSHKQEWATPRDHSAGGYADNDGNNHWNNSQGEGRRNSGNYQRRGGDRDNRDRDQGGRGDERRNGGDRGNYRSRQYGNSSNPNGRNSGNSGVYFRNNESGNGGGNSYYQNGGGGGGTYNKESRYENSGGGGGSYRGQRGGNQQRNVNGSYGGGRPMGDRGRGGAGNQGGGGYINRQNQSQRMPLGLENKN</sequence>
<feature type="region of interest" description="Disordered" evidence="2">
    <location>
        <begin position="105"/>
        <end position="139"/>
    </location>
</feature>
<feature type="region of interest" description="Disordered" evidence="2">
    <location>
        <begin position="32"/>
        <end position="89"/>
    </location>
</feature>
<dbReference type="Pfam" id="PF18293">
    <property type="entry name" value="Caprin-1_dimer"/>
    <property type="match status" value="1"/>
</dbReference>
<dbReference type="InterPro" id="IPR041637">
    <property type="entry name" value="Caprin-1_dimer"/>
</dbReference>
<feature type="compositionally biased region" description="Gly residues" evidence="2">
    <location>
        <begin position="846"/>
        <end position="856"/>
    </location>
</feature>
<dbReference type="InterPro" id="IPR028816">
    <property type="entry name" value="Caprin"/>
</dbReference>
<dbReference type="Proteomes" id="UP001059596">
    <property type="component" value="Unassembled WGS sequence"/>
</dbReference>
<feature type="compositionally biased region" description="Basic and acidic residues" evidence="2">
    <location>
        <begin position="728"/>
        <end position="754"/>
    </location>
</feature>
<feature type="compositionally biased region" description="Low complexity" evidence="2">
    <location>
        <begin position="439"/>
        <end position="451"/>
    </location>
</feature>
<feature type="region of interest" description="Disordered" evidence="2">
    <location>
        <begin position="357"/>
        <end position="391"/>
    </location>
</feature>
<comment type="similarity">
    <text evidence="1">Belongs to the caprin family.</text>
</comment>
<feature type="region of interest" description="Disordered" evidence="2">
    <location>
        <begin position="427"/>
        <end position="501"/>
    </location>
</feature>
<dbReference type="AlphaFoldDB" id="A0A9Q0BR28"/>
<protein>
    <recommendedName>
        <fullName evidence="3">Caprin-1 dimerization domain-containing protein</fullName>
    </recommendedName>
</protein>
<feature type="compositionally biased region" description="Low complexity" evidence="2">
    <location>
        <begin position="633"/>
        <end position="655"/>
    </location>
</feature>
<feature type="compositionally biased region" description="Low complexity" evidence="2">
    <location>
        <begin position="552"/>
        <end position="564"/>
    </location>
</feature>
<dbReference type="GO" id="GO:0003723">
    <property type="term" value="F:RNA binding"/>
    <property type="evidence" value="ECO:0007669"/>
    <property type="project" value="TreeGrafter"/>
</dbReference>
<dbReference type="EMBL" id="JAMKOV010000003">
    <property type="protein sequence ID" value="KAI8041076.1"/>
    <property type="molecule type" value="Genomic_DNA"/>
</dbReference>
<feature type="region of interest" description="Disordered" evidence="2">
    <location>
        <begin position="633"/>
        <end position="874"/>
    </location>
</feature>
<feature type="region of interest" description="Disordered" evidence="2">
    <location>
        <begin position="542"/>
        <end position="564"/>
    </location>
</feature>
<feature type="compositionally biased region" description="Low complexity" evidence="2">
    <location>
        <begin position="119"/>
        <end position="136"/>
    </location>
</feature>
<keyword evidence="5" id="KW-1185">Reference proteome</keyword>
<dbReference type="GO" id="GO:0005737">
    <property type="term" value="C:cytoplasm"/>
    <property type="evidence" value="ECO:0007669"/>
    <property type="project" value="TreeGrafter"/>
</dbReference>
<comment type="caution">
    <text evidence="4">The sequence shown here is derived from an EMBL/GenBank/DDBJ whole genome shotgun (WGS) entry which is preliminary data.</text>
</comment>
<feature type="region of interest" description="Disordered" evidence="2">
    <location>
        <begin position="591"/>
        <end position="620"/>
    </location>
</feature>
<reference evidence="4" key="1">
    <citation type="journal article" date="2023" name="Genome Biol. Evol.">
        <title>Long-read-based Genome Assembly of Drosophila gunungcola Reveals Fewer Chemosensory Genes in Flower-breeding Species.</title>
        <authorList>
            <person name="Negi A."/>
            <person name="Liao B.Y."/>
            <person name="Yeh S.D."/>
        </authorList>
    </citation>
    <scope>NUCLEOTIDE SEQUENCE</scope>
    <source>
        <strain evidence="4">Sukarami</strain>
    </source>
</reference>
<name>A0A9Q0BR28_9MUSC</name>
<feature type="compositionally biased region" description="Low complexity" evidence="2">
    <location>
        <begin position="761"/>
        <end position="783"/>
    </location>
</feature>
<dbReference type="PANTHER" id="PTHR22922">
    <property type="entry name" value="GPI-ANCHORED PROTEIN P137"/>
    <property type="match status" value="1"/>
</dbReference>
<evidence type="ECO:0000256" key="1">
    <source>
        <dbReference type="ARBA" id="ARBA00007950"/>
    </source>
</evidence>
<feature type="compositionally biased region" description="Low complexity" evidence="2">
    <location>
        <begin position="45"/>
        <end position="71"/>
    </location>
</feature>
<feature type="compositionally biased region" description="Low complexity" evidence="2">
    <location>
        <begin position="668"/>
        <end position="686"/>
    </location>
</feature>
<feature type="compositionally biased region" description="Gly residues" evidence="2">
    <location>
        <begin position="784"/>
        <end position="801"/>
    </location>
</feature>
<dbReference type="PANTHER" id="PTHR22922:SF19">
    <property type="entry name" value="CAPRIN HOMOLOG"/>
    <property type="match status" value="1"/>
</dbReference>
<proteinExistence type="inferred from homology"/>
<evidence type="ECO:0000313" key="4">
    <source>
        <dbReference type="EMBL" id="KAI8041076.1"/>
    </source>
</evidence>
<gene>
    <name evidence="4" type="ORF">M5D96_005327</name>
</gene>
<feature type="compositionally biased region" description="Basic and acidic residues" evidence="2">
    <location>
        <begin position="687"/>
        <end position="698"/>
    </location>
</feature>
<feature type="compositionally biased region" description="Polar residues" evidence="2">
    <location>
        <begin position="706"/>
        <end position="716"/>
    </location>
</feature>
<feature type="compositionally biased region" description="Pro residues" evidence="2">
    <location>
        <begin position="452"/>
        <end position="468"/>
    </location>
</feature>